<evidence type="ECO:0000256" key="2">
    <source>
        <dbReference type="ARBA" id="ARBA00010173"/>
    </source>
</evidence>
<evidence type="ECO:0000313" key="12">
    <source>
        <dbReference type="EMBL" id="KAK3912911.1"/>
    </source>
</evidence>
<keyword evidence="6 11" id="KW-0949">S-adenosyl-L-methionine</keyword>
<comment type="catalytic activity">
    <reaction evidence="10 11">
        <text>L-histidyl-[translation elongation factor 2] + S-adenosyl-L-methionine = 2-[(3S)-amino-3-carboxypropyl]-L-histidyl-[translation elongation factor 2] + S-methyl-5'-thioadenosine + H(+)</text>
        <dbReference type="Rhea" id="RHEA:36783"/>
        <dbReference type="Rhea" id="RHEA-COMP:9748"/>
        <dbReference type="Rhea" id="RHEA-COMP:9749"/>
        <dbReference type="ChEBI" id="CHEBI:15378"/>
        <dbReference type="ChEBI" id="CHEBI:17509"/>
        <dbReference type="ChEBI" id="CHEBI:29979"/>
        <dbReference type="ChEBI" id="CHEBI:59789"/>
        <dbReference type="ChEBI" id="CHEBI:73995"/>
        <dbReference type="EC" id="2.5.1.108"/>
    </reaction>
</comment>
<dbReference type="EMBL" id="JAHWGI010000306">
    <property type="protein sequence ID" value="KAK3912911.1"/>
    <property type="molecule type" value="Genomic_DNA"/>
</dbReference>
<dbReference type="SFLD" id="SFLDS00032">
    <property type="entry name" value="Radical_SAM_3-amino-3-carboxyp"/>
    <property type="match status" value="1"/>
</dbReference>
<keyword evidence="13" id="KW-1185">Reference proteome</keyword>
<dbReference type="Gene3D" id="3.40.50.11840">
    <property type="entry name" value="Diphthamide synthesis DPH1/DPH2 domain 1"/>
    <property type="match status" value="1"/>
</dbReference>
<dbReference type="Gene3D" id="3.40.50.11860">
    <property type="entry name" value="Diphthamide synthesis DPH1/DPH2 domain 3"/>
    <property type="match status" value="1"/>
</dbReference>
<keyword evidence="11" id="KW-0004">4Fe-4S</keyword>
<dbReference type="EC" id="2.5.1.108" evidence="3 11"/>
<reference evidence="12" key="1">
    <citation type="submission" date="2021-07" db="EMBL/GenBank/DDBJ databases">
        <authorList>
            <person name="Catto M.A."/>
            <person name="Jacobson A."/>
            <person name="Kennedy G."/>
            <person name="Labadie P."/>
            <person name="Hunt B.G."/>
            <person name="Srinivasan R."/>
        </authorList>
    </citation>
    <scope>NUCLEOTIDE SEQUENCE</scope>
    <source>
        <strain evidence="12">PL_HMW_Pooled</strain>
        <tissue evidence="12">Head</tissue>
    </source>
</reference>
<dbReference type="InterPro" id="IPR016435">
    <property type="entry name" value="DPH1/DPH2"/>
</dbReference>
<dbReference type="GO" id="GO:0017183">
    <property type="term" value="P:protein histidyl modification to diphthamide"/>
    <property type="evidence" value="ECO:0007669"/>
    <property type="project" value="UniProtKB-UniRule"/>
</dbReference>
<keyword evidence="7" id="KW-0479">Metal-binding</keyword>
<evidence type="ECO:0000256" key="7">
    <source>
        <dbReference type="ARBA" id="ARBA00022723"/>
    </source>
</evidence>
<dbReference type="PANTHER" id="PTHR10762">
    <property type="entry name" value="DIPHTHAMIDE BIOSYNTHESIS PROTEIN"/>
    <property type="match status" value="1"/>
</dbReference>
<protein>
    <recommendedName>
        <fullName evidence="4 11">2-(3-amino-3-carboxypropyl)histidine synthase subunit 1</fullName>
        <ecNumber evidence="3 11">2.5.1.108</ecNumber>
    </recommendedName>
</protein>
<dbReference type="FunFam" id="3.40.50.11860:FF:000002">
    <property type="entry name" value="2-(3-amino-3-carboxypropyl)histidine synthase subunit 1"/>
    <property type="match status" value="1"/>
</dbReference>
<dbReference type="InterPro" id="IPR042263">
    <property type="entry name" value="DPH1/DPH2_1"/>
</dbReference>
<evidence type="ECO:0000256" key="4">
    <source>
        <dbReference type="ARBA" id="ARBA00021915"/>
    </source>
</evidence>
<evidence type="ECO:0000313" key="13">
    <source>
        <dbReference type="Proteomes" id="UP001219518"/>
    </source>
</evidence>
<dbReference type="PIRSF" id="PIRSF004967">
    <property type="entry name" value="DPH1"/>
    <property type="match status" value="1"/>
</dbReference>
<organism evidence="12 13">
    <name type="scientific">Frankliniella fusca</name>
    <dbReference type="NCBI Taxonomy" id="407009"/>
    <lineage>
        <taxon>Eukaryota</taxon>
        <taxon>Metazoa</taxon>
        <taxon>Ecdysozoa</taxon>
        <taxon>Arthropoda</taxon>
        <taxon>Hexapoda</taxon>
        <taxon>Insecta</taxon>
        <taxon>Pterygota</taxon>
        <taxon>Neoptera</taxon>
        <taxon>Paraneoptera</taxon>
        <taxon>Thysanoptera</taxon>
        <taxon>Terebrantia</taxon>
        <taxon>Thripoidea</taxon>
        <taxon>Thripidae</taxon>
        <taxon>Frankliniella</taxon>
    </lineage>
</organism>
<evidence type="ECO:0000256" key="5">
    <source>
        <dbReference type="ARBA" id="ARBA00022679"/>
    </source>
</evidence>
<evidence type="ECO:0000256" key="8">
    <source>
        <dbReference type="ARBA" id="ARBA00023004"/>
    </source>
</evidence>
<dbReference type="Pfam" id="PF01866">
    <property type="entry name" value="Diphthamide_syn"/>
    <property type="match status" value="1"/>
</dbReference>
<keyword evidence="9" id="KW-0411">Iron-sulfur</keyword>
<keyword evidence="5 11" id="KW-0808">Transferase</keyword>
<dbReference type="Gene3D" id="3.40.50.11850">
    <property type="entry name" value="Diphthamide synthesis DPH1/DPH2 domain 2"/>
    <property type="match status" value="1"/>
</dbReference>
<evidence type="ECO:0000256" key="11">
    <source>
        <dbReference type="PIRNR" id="PIRNR004967"/>
    </source>
</evidence>
<dbReference type="PANTHER" id="PTHR10762:SF1">
    <property type="entry name" value="2-(3-AMINO-3-CARBOXYPROPYL)HISTIDINE SYNTHASE SUBUNIT 1"/>
    <property type="match status" value="1"/>
</dbReference>
<name>A0AAE1H0U5_9NEOP</name>
<dbReference type="AlphaFoldDB" id="A0AAE1H0U5"/>
<dbReference type="InterPro" id="IPR035435">
    <property type="entry name" value="DPH1/DPH2_euk_archaea"/>
</dbReference>
<keyword evidence="8" id="KW-0408">Iron</keyword>
<comment type="pathway">
    <text evidence="1 11">Protein modification; peptidyl-diphthamide biosynthesis.</text>
</comment>
<dbReference type="InterPro" id="IPR042264">
    <property type="entry name" value="DPH1/DPH2_2"/>
</dbReference>
<evidence type="ECO:0000256" key="1">
    <source>
        <dbReference type="ARBA" id="ARBA00005156"/>
    </source>
</evidence>
<comment type="cofactor">
    <cofactor evidence="11">
        <name>[4Fe-4S] cluster</name>
        <dbReference type="ChEBI" id="CHEBI:49883"/>
    </cofactor>
    <text evidence="11">Binds 1 [4Fe-4S] cluster per subunit. The cluster is coordinated with 3 cysteines and an exchangeable S-adenosyl-L-methionine.</text>
</comment>
<dbReference type="FunFam" id="3.40.50.11840:FF:000001">
    <property type="entry name" value="2-(3-amino-3-carboxypropyl)histidine synthase subunit 1"/>
    <property type="match status" value="1"/>
</dbReference>
<evidence type="ECO:0000256" key="6">
    <source>
        <dbReference type="ARBA" id="ARBA00022691"/>
    </source>
</evidence>
<evidence type="ECO:0000256" key="3">
    <source>
        <dbReference type="ARBA" id="ARBA00012221"/>
    </source>
</evidence>
<dbReference type="GO" id="GO:0046872">
    <property type="term" value="F:metal ion binding"/>
    <property type="evidence" value="ECO:0007669"/>
    <property type="project" value="UniProtKB-KW"/>
</dbReference>
<comment type="function">
    <text evidence="11">Catalyzes the first step of diphthamide biosynthesis, a post-translational modification of histidine which occurs in elongation factor 2.</text>
</comment>
<reference evidence="12" key="2">
    <citation type="journal article" date="2023" name="BMC Genomics">
        <title>Pest status, molecular evolution, and epigenetic factors derived from the genome assembly of Frankliniella fusca, a thysanopteran phytovirus vector.</title>
        <authorList>
            <person name="Catto M.A."/>
            <person name="Labadie P.E."/>
            <person name="Jacobson A.L."/>
            <person name="Kennedy G.G."/>
            <person name="Srinivasan R."/>
            <person name="Hunt B.G."/>
        </authorList>
    </citation>
    <scope>NUCLEOTIDE SEQUENCE</scope>
    <source>
        <strain evidence="12">PL_HMW_Pooled</strain>
    </source>
</reference>
<sequence>MSEHREIVAKPKEERKVFRAPVRSVNKIPDDITNNAELNLAINALPKNYNFEVHKTIWRIRQLGSKRVALQMPEGLLMFATTICDIIENFTEADTVIMGDVTYGACCIDDFTARALGVDLLVHYGHSCLIPVDQTGGIKVLYIFVDIKIDILHFLETVKKNFTISSKLGFVSTIQFATTLHAAAGKLRESGFTVHVPQSKPLSPGEILGCTSPKMSEVDIIVYLGDGRFHLESAMIANPSLRAFRYDPYEKKITEEFYDHMVMRKYRSEAISFASNQSRFGLILGTLGRQGSTKVLENLQKDIENHNKESVIVLLSEIFPEKIKLFSSVGAWVQVACPRLSIDWGTAFSKPLLTPYECAVALGIAKAEWQTLGIEESNYPMDFYASNSLGPWTPNFKPCCDKKGGDCVKQSVPVKT</sequence>
<dbReference type="GO" id="GO:0090560">
    <property type="term" value="F:2-(3-amino-3-carboxypropyl)histidine synthase activity"/>
    <property type="evidence" value="ECO:0007669"/>
    <property type="project" value="UniProtKB-UniRule"/>
</dbReference>
<dbReference type="GO" id="GO:0051539">
    <property type="term" value="F:4 iron, 4 sulfur cluster binding"/>
    <property type="evidence" value="ECO:0007669"/>
    <property type="project" value="UniProtKB-UniRule"/>
</dbReference>
<dbReference type="FunFam" id="3.40.50.11850:FF:000001">
    <property type="entry name" value="2-(3-amino-3-carboxypropyl)histidine synthase subunit 1"/>
    <property type="match status" value="1"/>
</dbReference>
<dbReference type="InterPro" id="IPR042265">
    <property type="entry name" value="DPH1/DPH2_3"/>
</dbReference>
<accession>A0AAE1H0U5</accession>
<gene>
    <name evidence="12" type="ORF">KUF71_022365</name>
</gene>
<evidence type="ECO:0000256" key="9">
    <source>
        <dbReference type="ARBA" id="ARBA00023014"/>
    </source>
</evidence>
<comment type="similarity">
    <text evidence="2 11">Belongs to the DPH1/DPH2 family. DPH1 subfamily.</text>
</comment>
<dbReference type="Proteomes" id="UP001219518">
    <property type="component" value="Unassembled WGS sequence"/>
</dbReference>
<comment type="caution">
    <text evidence="12">The sequence shown here is derived from an EMBL/GenBank/DDBJ whole genome shotgun (WGS) entry which is preliminary data.</text>
</comment>
<evidence type="ECO:0000256" key="10">
    <source>
        <dbReference type="ARBA" id="ARBA00048403"/>
    </source>
</evidence>
<dbReference type="NCBIfam" id="TIGR00322">
    <property type="entry name" value="diphth2_R"/>
    <property type="match status" value="1"/>
</dbReference>
<proteinExistence type="inferred from homology"/>